<feature type="compositionally biased region" description="Polar residues" evidence="2">
    <location>
        <begin position="1436"/>
        <end position="1447"/>
    </location>
</feature>
<accession>A0A5E8BIB2</accession>
<feature type="region of interest" description="Disordered" evidence="2">
    <location>
        <begin position="1901"/>
        <end position="1920"/>
    </location>
</feature>
<feature type="region of interest" description="Disordered" evidence="2">
    <location>
        <begin position="813"/>
        <end position="840"/>
    </location>
</feature>
<keyword evidence="1" id="KW-0175">Coiled coil</keyword>
<evidence type="ECO:0000256" key="1">
    <source>
        <dbReference type="SAM" id="Coils"/>
    </source>
</evidence>
<feature type="region of interest" description="Disordered" evidence="2">
    <location>
        <begin position="200"/>
        <end position="227"/>
    </location>
</feature>
<feature type="compositionally biased region" description="Low complexity" evidence="2">
    <location>
        <begin position="818"/>
        <end position="836"/>
    </location>
</feature>
<feature type="compositionally biased region" description="Basic residues" evidence="2">
    <location>
        <begin position="1750"/>
        <end position="1763"/>
    </location>
</feature>
<feature type="coiled-coil region" evidence="1">
    <location>
        <begin position="1823"/>
        <end position="1850"/>
    </location>
</feature>
<feature type="compositionally biased region" description="Low complexity" evidence="2">
    <location>
        <begin position="1370"/>
        <end position="1379"/>
    </location>
</feature>
<organism evidence="3 4">
    <name type="scientific">Magnusiomyces paraingens</name>
    <dbReference type="NCBI Taxonomy" id="2606893"/>
    <lineage>
        <taxon>Eukaryota</taxon>
        <taxon>Fungi</taxon>
        <taxon>Dikarya</taxon>
        <taxon>Ascomycota</taxon>
        <taxon>Saccharomycotina</taxon>
        <taxon>Dipodascomycetes</taxon>
        <taxon>Dipodascales</taxon>
        <taxon>Dipodascaceae</taxon>
        <taxon>Magnusiomyces</taxon>
    </lineage>
</organism>
<protein>
    <submittedName>
        <fullName evidence="3">Uncharacterized protein</fullName>
    </submittedName>
</protein>
<evidence type="ECO:0000313" key="3">
    <source>
        <dbReference type="EMBL" id="VVT48480.1"/>
    </source>
</evidence>
<evidence type="ECO:0000313" key="4">
    <source>
        <dbReference type="Proteomes" id="UP000398389"/>
    </source>
</evidence>
<feature type="region of interest" description="Disordered" evidence="2">
    <location>
        <begin position="503"/>
        <end position="551"/>
    </location>
</feature>
<feature type="compositionally biased region" description="Polar residues" evidence="2">
    <location>
        <begin position="591"/>
        <end position="625"/>
    </location>
</feature>
<dbReference type="GeneID" id="43580620"/>
<feature type="compositionally biased region" description="Low complexity" evidence="2">
    <location>
        <begin position="888"/>
        <end position="898"/>
    </location>
</feature>
<dbReference type="RefSeq" id="XP_031852411.1">
    <property type="nucleotide sequence ID" value="XM_031996520.1"/>
</dbReference>
<evidence type="ECO:0000256" key="2">
    <source>
        <dbReference type="SAM" id="MobiDB-lite"/>
    </source>
</evidence>
<feature type="compositionally biased region" description="Low complexity" evidence="2">
    <location>
        <begin position="1401"/>
        <end position="1417"/>
    </location>
</feature>
<gene>
    <name evidence="3" type="ORF">SAPINGB_P001800</name>
</gene>
<name>A0A5E8BIB2_9ASCO</name>
<feature type="region of interest" description="Disordered" evidence="2">
    <location>
        <begin position="876"/>
        <end position="904"/>
    </location>
</feature>
<dbReference type="Proteomes" id="UP000398389">
    <property type="component" value="Unassembled WGS sequence"/>
</dbReference>
<proteinExistence type="predicted"/>
<reference evidence="3 4" key="1">
    <citation type="submission" date="2019-09" db="EMBL/GenBank/DDBJ databases">
        <authorList>
            <person name="Brejova B."/>
        </authorList>
    </citation>
    <scope>NUCLEOTIDE SEQUENCE [LARGE SCALE GENOMIC DNA]</scope>
</reference>
<feature type="region of interest" description="Disordered" evidence="2">
    <location>
        <begin position="1384"/>
        <end position="1447"/>
    </location>
</feature>
<dbReference type="EMBL" id="CABVLU010000002">
    <property type="protein sequence ID" value="VVT48480.1"/>
    <property type="molecule type" value="Genomic_DNA"/>
</dbReference>
<keyword evidence="4" id="KW-1185">Reference proteome</keyword>
<feature type="region of interest" description="Disordered" evidence="2">
    <location>
        <begin position="591"/>
        <end position="631"/>
    </location>
</feature>
<feature type="region of interest" description="Disordered" evidence="2">
    <location>
        <begin position="1168"/>
        <end position="1188"/>
    </location>
</feature>
<feature type="region of interest" description="Disordered" evidence="2">
    <location>
        <begin position="1360"/>
        <end position="1379"/>
    </location>
</feature>
<sequence>MAENHSDNQRQGFSLYKDLYLNSFSADFMKPANQKISPEYDLSNRPNFASLNSDELTDSNEIVDEYLSSEYDESFQKYYNLGDPYNSIGRIYSDTINDSGVEDITRPRFGSATHQPMEGIPEEPDEILSPTATHDSFVKSQDNNNLSNTIDKKNSSKIARKSILASLKEKETAPLPPLPPEAYQNITSNYSLARDEHHHGFESFGSQSDNPEKQEFRQPTLRKKPNFKSSQIASAYALFSRFESSGSSTSDQNKRPIKKKRLSFLNRKRNKYHEGVSTVTKVEAQSFDHMNKMAESPISPESVPLLKRNESVKQTTLKLQKQLESLTPIQIQTVSQQVGKVAKNQWKFRPSAASQKSYIENKPVYENDDNYNPNSSIFSLKSKSRYLPNKQIQKDINNQNFRTGHSSNYDNTHDTCIDGSGALNSVELNSRLSQIGEDEEESAQIIYEKNRIFSKEQELTDLVKTLKRFHKTLDQVESEAKNGNNSNSFKRLSDFNKNQILFSPRDNITHERNPSGDFNAKNIERQKRFQRKQNKTTSPLDSPKSEPVAPAHYNDYREMGWAQNWLGLVQSGLEPYLKGFPPSSVTSFNFSKGPQSPVTSFHSNKESQSSVTSLNLNKPETSNTIDSDEPIIHHPMGDAKQYQISLPFYENIDNPSLPQSLNELNKAYKQLLSFIKEEEEDFSGEEIFLTGGQDIHELEYSSDEYEDTGIESATNWKPQQSYCQKQETFLSSNGINSSRLSVSKSNLHSFIQNKNHLNIPESDKLDELKADSAAKNNSLNDLSSEEHPSSNCINGLKSTPICLDWASSISLENEDNQQGEGKVLQQPQQQLGQQNRDQSRPYEQDFIRLQNQSGNIPSQNKVFEIEAEEVQGDYADISRHRRQRSSLEYEGSITTGTESTERDSVSEGYPDYYYNGSQLYVGMINGGDSFLGKIDDEKNENAKVSDISKKNLLEKSKVSITVTSPNMETFELVDSKKNKILAKHQTDVIPIQIQQNISVYTAALPTSSIHSLSISTMAAASSSVLSLNTNKIFSSPILNSSMRSLHFPFENKFRESMSNQKKSKPQNTVQFASPLCQEILSLEGEGKIKEISSDDDGVETASITSEESFGHVFGGPGVPPYQILQRQQQQQQQQHQLQYYEHLKQQQEILQEALQNQMQQGYHQNYENPESEISNKNEGVSASQHQHTNGTYTEDIEVLKLPINHKSHLKSNGETYFDSDNDTEWNVMDANGYLSSQGNKEANKINPLPSHYAVDSNAIQETFYEQHEFNELQQENPYRVYSRTAPQQHPYHAIADGGTGDYGVNAQPHNENKVDSLGNIPISGVGGMTAVAFGGDSGGDSGNELDEFKVAPQFTFPALNKDTKKSKGRSNISSKLGSISSTITNYQQRQRKQQQQERQTKQPQASQEEQQPQVSSQITNQSSQPTYHPRLMPPYINSQGRMNSDGIFSSDSTVSMFGQYAETVGGGVNGVSANFKNLNLDFVEEDEPNETLKVQRMESNNILGGDGDALKNLDRKKFAANENLMNGRQQITKRIDAVRETNDNTIDENLDSLTLGKINNASDKVCQPSSTIEPNQLDPTFVDYDSLPIPSRPAPAPPSQAFLQQPLNNIVKSSSGEIKSQQHINNVFVTAPVTLTTSTRSKMQTIPPAMAMNPALSPTTMIPVMEQSSAPISQDPDLGEGFGFVFRMSSPSPTGPPTSTEYVGYMGQPLTHTTGRSTLRPVPLENAFGNFASTDEEDDYSEGGMGRRITGLRRRRRRRRRQNAKNNNNKNNGSVNAVERNTSKSNFIGQWWNRGEESSGSDENEERFLPTSNIVLLYIKQIKELIKSLLIKIEQKLMDLKEKNKRLASKARTGIIRRQENHSLDRQDQSYRYEYMIGQEEQMQQNGCPRLQHHVSFSNQVSNTPNNDNSGYHSIILQPT</sequence>
<feature type="region of interest" description="Disordered" evidence="2">
    <location>
        <begin position="1735"/>
        <end position="1780"/>
    </location>
</feature>